<reference evidence="3" key="1">
    <citation type="journal article" date="2019" name="Int. J. Syst. Evol. Microbiol.">
        <title>The Global Catalogue of Microorganisms (GCM) 10K type strain sequencing project: providing services to taxonomists for standard genome sequencing and annotation.</title>
        <authorList>
            <consortium name="The Broad Institute Genomics Platform"/>
            <consortium name="The Broad Institute Genome Sequencing Center for Infectious Disease"/>
            <person name="Wu L."/>
            <person name="Ma J."/>
        </authorList>
    </citation>
    <scope>NUCLEOTIDE SEQUENCE [LARGE SCALE GENOMIC DNA]</scope>
    <source>
        <strain evidence="3">JCM 17986</strain>
    </source>
</reference>
<evidence type="ECO:0000313" key="2">
    <source>
        <dbReference type="EMBL" id="GAA4968951.1"/>
    </source>
</evidence>
<organism evidence="2 3">
    <name type="scientific">Yinghuangia aomiensis</name>
    <dbReference type="NCBI Taxonomy" id="676205"/>
    <lineage>
        <taxon>Bacteria</taxon>
        <taxon>Bacillati</taxon>
        <taxon>Actinomycetota</taxon>
        <taxon>Actinomycetes</taxon>
        <taxon>Kitasatosporales</taxon>
        <taxon>Streptomycetaceae</taxon>
        <taxon>Yinghuangia</taxon>
    </lineage>
</organism>
<name>A0ABP9HE61_9ACTN</name>
<feature type="region of interest" description="Disordered" evidence="1">
    <location>
        <begin position="18"/>
        <end position="43"/>
    </location>
</feature>
<keyword evidence="3" id="KW-1185">Reference proteome</keyword>
<gene>
    <name evidence="2" type="ORF">GCM10023205_37720</name>
</gene>
<feature type="compositionally biased region" description="Pro residues" evidence="1">
    <location>
        <begin position="29"/>
        <end position="38"/>
    </location>
</feature>
<evidence type="ECO:0000256" key="1">
    <source>
        <dbReference type="SAM" id="MobiDB-lite"/>
    </source>
</evidence>
<dbReference type="Proteomes" id="UP001500466">
    <property type="component" value="Unassembled WGS sequence"/>
</dbReference>
<accession>A0ABP9HE61</accession>
<sequence length="85" mass="8786">MIFSGPANTFAGWSAAGGVAALDSDPPEADPTPDPPVADAPELADCDWLPASDLAPESDLEANWMDTMIPTTGITIPTTHHAHFG</sequence>
<protein>
    <submittedName>
        <fullName evidence="2">Uncharacterized protein</fullName>
    </submittedName>
</protein>
<proteinExistence type="predicted"/>
<dbReference type="EMBL" id="BAABHS010000012">
    <property type="protein sequence ID" value="GAA4968951.1"/>
    <property type="molecule type" value="Genomic_DNA"/>
</dbReference>
<comment type="caution">
    <text evidence="2">The sequence shown here is derived from an EMBL/GenBank/DDBJ whole genome shotgun (WGS) entry which is preliminary data.</text>
</comment>
<evidence type="ECO:0000313" key="3">
    <source>
        <dbReference type="Proteomes" id="UP001500466"/>
    </source>
</evidence>